<keyword evidence="2" id="KW-1185">Reference proteome</keyword>
<evidence type="ECO:0000313" key="1">
    <source>
        <dbReference type="EMBL" id="GKX65211.1"/>
    </source>
</evidence>
<organism evidence="1 2">
    <name type="scientific">Inconstantimicrobium mannanitabidum</name>
    <dbReference type="NCBI Taxonomy" id="1604901"/>
    <lineage>
        <taxon>Bacteria</taxon>
        <taxon>Bacillati</taxon>
        <taxon>Bacillota</taxon>
        <taxon>Clostridia</taxon>
        <taxon>Eubacteriales</taxon>
        <taxon>Clostridiaceae</taxon>
        <taxon>Inconstantimicrobium</taxon>
    </lineage>
</organism>
<sequence>MKKNLSNISFNPVLSEIEALIDTMKNIGDKYNVSVSQIAMAWAIAKGTTPIIGVTKPSHVEEATKAAEIILAAEEIKEFERMASKTRVDTRGSWEHSMV</sequence>
<reference evidence="1" key="1">
    <citation type="journal article" date="2025" name="Int. J. Syst. Evol. Microbiol.">
        <title>Inconstantimicrobium mannanitabidum sp. nov., a novel member of the family Clostridiaceae isolated from anoxic soil under the treatment of reductive soil disinfestation.</title>
        <authorList>
            <person name="Ueki A."/>
            <person name="Tonouchi A."/>
            <person name="Honma S."/>
            <person name="Kaku N."/>
            <person name="Ueki K."/>
        </authorList>
    </citation>
    <scope>NUCLEOTIDE SEQUENCE</scope>
    <source>
        <strain evidence="1">TW13</strain>
    </source>
</reference>
<protein>
    <submittedName>
        <fullName evidence="1">Uncharacterized protein</fullName>
    </submittedName>
</protein>
<dbReference type="Proteomes" id="UP001058074">
    <property type="component" value="Unassembled WGS sequence"/>
</dbReference>
<dbReference type="EMBL" id="BROD01000001">
    <property type="protein sequence ID" value="GKX65211.1"/>
    <property type="molecule type" value="Genomic_DNA"/>
</dbReference>
<evidence type="ECO:0000313" key="2">
    <source>
        <dbReference type="Proteomes" id="UP001058074"/>
    </source>
</evidence>
<proteinExistence type="predicted"/>
<accession>A0ACB5R859</accession>
<comment type="caution">
    <text evidence="1">The sequence shown here is derived from an EMBL/GenBank/DDBJ whole genome shotgun (WGS) entry which is preliminary data.</text>
</comment>
<name>A0ACB5R859_9CLOT</name>
<gene>
    <name evidence="1" type="ORF">rsdtw13_04690</name>
</gene>